<dbReference type="Proteomes" id="UP000324222">
    <property type="component" value="Unassembled WGS sequence"/>
</dbReference>
<organism evidence="1 2">
    <name type="scientific">Portunus trituberculatus</name>
    <name type="common">Swimming crab</name>
    <name type="synonym">Neptunus trituberculatus</name>
    <dbReference type="NCBI Taxonomy" id="210409"/>
    <lineage>
        <taxon>Eukaryota</taxon>
        <taxon>Metazoa</taxon>
        <taxon>Ecdysozoa</taxon>
        <taxon>Arthropoda</taxon>
        <taxon>Crustacea</taxon>
        <taxon>Multicrustacea</taxon>
        <taxon>Malacostraca</taxon>
        <taxon>Eumalacostraca</taxon>
        <taxon>Eucarida</taxon>
        <taxon>Decapoda</taxon>
        <taxon>Pleocyemata</taxon>
        <taxon>Brachyura</taxon>
        <taxon>Eubrachyura</taxon>
        <taxon>Portunoidea</taxon>
        <taxon>Portunidae</taxon>
        <taxon>Portuninae</taxon>
        <taxon>Portunus</taxon>
    </lineage>
</organism>
<protein>
    <submittedName>
        <fullName evidence="1">Uncharacterized protein</fullName>
    </submittedName>
</protein>
<keyword evidence="2" id="KW-1185">Reference proteome</keyword>
<dbReference type="AlphaFoldDB" id="A0A5B7DZ85"/>
<accession>A0A5B7DZ85</accession>
<proteinExistence type="predicted"/>
<dbReference type="EMBL" id="VSRR010001650">
    <property type="protein sequence ID" value="MPC26778.1"/>
    <property type="molecule type" value="Genomic_DNA"/>
</dbReference>
<comment type="caution">
    <text evidence="1">The sequence shown here is derived from an EMBL/GenBank/DDBJ whole genome shotgun (WGS) entry which is preliminary data.</text>
</comment>
<name>A0A5B7DZ85_PORTR</name>
<gene>
    <name evidence="1" type="ORF">E2C01_019926</name>
</gene>
<evidence type="ECO:0000313" key="2">
    <source>
        <dbReference type="Proteomes" id="UP000324222"/>
    </source>
</evidence>
<reference evidence="1 2" key="1">
    <citation type="submission" date="2019-05" db="EMBL/GenBank/DDBJ databases">
        <title>Another draft genome of Portunus trituberculatus and its Hox gene families provides insights of decapod evolution.</title>
        <authorList>
            <person name="Jeong J.-H."/>
            <person name="Song I."/>
            <person name="Kim S."/>
            <person name="Choi T."/>
            <person name="Kim D."/>
            <person name="Ryu S."/>
            <person name="Kim W."/>
        </authorList>
    </citation>
    <scope>NUCLEOTIDE SEQUENCE [LARGE SCALE GENOMIC DNA]</scope>
    <source>
        <tissue evidence="1">Muscle</tissue>
    </source>
</reference>
<evidence type="ECO:0000313" key="1">
    <source>
        <dbReference type="EMBL" id="MPC26778.1"/>
    </source>
</evidence>
<sequence>MTGTWGLPLVLETSSCKNDNHVFTNRVVDEWNGLSGHIVRAASIGSFKRRLHRTVTPGRAATVRICFLKDPTAFRWCTYGKWICLKVKEWAVLILHLGYHGVCQALCTLVTSSYSFTIGTVQTLSWKSTV</sequence>